<comment type="similarity">
    <text evidence="1">Belongs to the FAM154 family.</text>
</comment>
<dbReference type="AlphaFoldDB" id="A0A813XLG9"/>
<accession>A0A813XLG9</accession>
<dbReference type="EMBL" id="CAJNOR010000298">
    <property type="protein sequence ID" value="CAF0871996.1"/>
    <property type="molecule type" value="Genomic_DNA"/>
</dbReference>
<evidence type="ECO:0000256" key="2">
    <source>
        <dbReference type="SAM" id="MobiDB-lite"/>
    </source>
</evidence>
<feature type="region of interest" description="Disordered" evidence="2">
    <location>
        <begin position="72"/>
        <end position="126"/>
    </location>
</feature>
<dbReference type="PANTHER" id="PTHR31516:SF18">
    <property type="entry name" value="TRANSLATION INITIATION FACTOR IF-2"/>
    <property type="match status" value="1"/>
</dbReference>
<evidence type="ECO:0000313" key="4">
    <source>
        <dbReference type="Proteomes" id="UP000663828"/>
    </source>
</evidence>
<proteinExistence type="inferred from homology"/>
<feature type="compositionally biased region" description="Polar residues" evidence="2">
    <location>
        <begin position="166"/>
        <end position="202"/>
    </location>
</feature>
<dbReference type="GO" id="GO:0005856">
    <property type="term" value="C:cytoskeleton"/>
    <property type="evidence" value="ECO:0007669"/>
    <property type="project" value="TreeGrafter"/>
</dbReference>
<keyword evidence="4" id="KW-1185">Reference proteome</keyword>
<sequence length="527" mass="59318">MKLENVNVTKLQPCDVPKFEKCPCELCDDGCFDRAGYEHHPDCKRQFSKKEKLQLEFPCPISHYKATYQVPTNKYGKPADHRRKPFSPPPENEIPIAFKNAPLSSLTSQRDHYQPPPKNSIKRASTNSFKQKGNFAFLRAIPMETKTVYQAEYVEKPVKPPVLHPANTTNLAPYANSNESAPKISSQTTTGTHFKPWQSTPSEPYAETPSIAGHVIFPDSSRNFSTSSGSTFVPFPNGSKAKSVLRLENRGNLRPTGSMNLHTSYRDTYIPHELTPRSAPFDRKGQLSEENALLLRPMDAISQTSSDFRAYPNHRPPLPADVDPFSSQITIGNSSKSEVTKSQYQLDYEGIDTSRHHRPPPVAPKDRQRLYVPTLQKMDTMTVTQRDFQPLDVSALPRIRALPIKDALPLNGEHIPMESMTTSRHFYQPHEPLKINRQYGEPVPNIYVPPLSKFEGSTTTGDTYRGQRGQRAHPYIPDVRMLSQMGAQDHNTSYRVDYHPHGLTLCAARAYAIAQKNQTNAAPISAQ</sequence>
<gene>
    <name evidence="3" type="ORF">XAT740_LOCUS6541</name>
</gene>
<organism evidence="3 4">
    <name type="scientific">Adineta ricciae</name>
    <name type="common">Rotifer</name>
    <dbReference type="NCBI Taxonomy" id="249248"/>
    <lineage>
        <taxon>Eukaryota</taxon>
        <taxon>Metazoa</taxon>
        <taxon>Spiralia</taxon>
        <taxon>Gnathifera</taxon>
        <taxon>Rotifera</taxon>
        <taxon>Eurotatoria</taxon>
        <taxon>Bdelloidea</taxon>
        <taxon>Adinetida</taxon>
        <taxon>Adinetidae</taxon>
        <taxon>Adineta</taxon>
    </lineage>
</organism>
<feature type="region of interest" description="Disordered" evidence="2">
    <location>
        <begin position="164"/>
        <end position="205"/>
    </location>
</feature>
<protein>
    <submittedName>
        <fullName evidence="3">Uncharacterized protein</fullName>
    </submittedName>
</protein>
<dbReference type="PANTHER" id="PTHR31516">
    <property type="entry name" value="STABILIZER OF AXONEMAL MICROTUBULES 2"/>
    <property type="match status" value="1"/>
</dbReference>
<dbReference type="InterPro" id="IPR033336">
    <property type="entry name" value="SAXO1/2"/>
</dbReference>
<name>A0A813XLG9_ADIRI</name>
<comment type="caution">
    <text evidence="3">The sequence shown here is derived from an EMBL/GenBank/DDBJ whole genome shotgun (WGS) entry which is preliminary data.</text>
</comment>
<evidence type="ECO:0000313" key="3">
    <source>
        <dbReference type="EMBL" id="CAF0871996.1"/>
    </source>
</evidence>
<dbReference type="Proteomes" id="UP000663828">
    <property type="component" value="Unassembled WGS sequence"/>
</dbReference>
<reference evidence="3" key="1">
    <citation type="submission" date="2021-02" db="EMBL/GenBank/DDBJ databases">
        <authorList>
            <person name="Nowell W R."/>
        </authorList>
    </citation>
    <scope>NUCLEOTIDE SEQUENCE</scope>
</reference>
<dbReference type="GO" id="GO:0008017">
    <property type="term" value="F:microtubule binding"/>
    <property type="evidence" value="ECO:0007669"/>
    <property type="project" value="InterPro"/>
</dbReference>
<evidence type="ECO:0000256" key="1">
    <source>
        <dbReference type="ARBA" id="ARBA00008738"/>
    </source>
</evidence>